<reference evidence="3" key="1">
    <citation type="submission" date="2020-04" db="EMBL/GenBank/DDBJ databases">
        <authorList>
            <person name="Chiriac C."/>
            <person name="Salcher M."/>
            <person name="Ghai R."/>
            <person name="Kavagutti S V."/>
        </authorList>
    </citation>
    <scope>NUCLEOTIDE SEQUENCE</scope>
</reference>
<evidence type="ECO:0000256" key="1">
    <source>
        <dbReference type="SAM" id="MobiDB-lite"/>
    </source>
</evidence>
<feature type="compositionally biased region" description="Low complexity" evidence="1">
    <location>
        <begin position="623"/>
        <end position="642"/>
    </location>
</feature>
<accession>A0A6J5P1B7</accession>
<feature type="compositionally biased region" description="Basic residues" evidence="1">
    <location>
        <begin position="610"/>
        <end position="622"/>
    </location>
</feature>
<gene>
    <name evidence="4" type="ORF">UFOVP1222_28</name>
    <name evidence="2" type="ORF">UFOVP477_45</name>
    <name evidence="3" type="ORF">UFOVP798_2</name>
</gene>
<dbReference type="EMBL" id="LR796455">
    <property type="protein sequence ID" value="CAB4145814.1"/>
    <property type="molecule type" value="Genomic_DNA"/>
</dbReference>
<dbReference type="EMBL" id="LR796752">
    <property type="protein sequence ID" value="CAB4163128.1"/>
    <property type="molecule type" value="Genomic_DNA"/>
</dbReference>
<organism evidence="3">
    <name type="scientific">uncultured Caudovirales phage</name>
    <dbReference type="NCBI Taxonomy" id="2100421"/>
    <lineage>
        <taxon>Viruses</taxon>
        <taxon>Duplodnaviria</taxon>
        <taxon>Heunggongvirae</taxon>
        <taxon>Uroviricota</taxon>
        <taxon>Caudoviricetes</taxon>
        <taxon>Peduoviridae</taxon>
        <taxon>Maltschvirus</taxon>
        <taxon>Maltschvirus maltsch</taxon>
    </lineage>
</organism>
<evidence type="ECO:0000313" key="2">
    <source>
        <dbReference type="EMBL" id="CAB4145814.1"/>
    </source>
</evidence>
<dbReference type="EMBL" id="LR797167">
    <property type="protein sequence ID" value="CAB4191424.1"/>
    <property type="molecule type" value="Genomic_DNA"/>
</dbReference>
<feature type="region of interest" description="Disordered" evidence="1">
    <location>
        <begin position="573"/>
        <end position="642"/>
    </location>
</feature>
<feature type="region of interest" description="Disordered" evidence="1">
    <location>
        <begin position="657"/>
        <end position="677"/>
    </location>
</feature>
<protein>
    <submittedName>
        <fullName evidence="3">Uncharacterized protein</fullName>
    </submittedName>
</protein>
<proteinExistence type="predicted"/>
<evidence type="ECO:0000313" key="4">
    <source>
        <dbReference type="EMBL" id="CAB4191424.1"/>
    </source>
</evidence>
<evidence type="ECO:0000313" key="3">
    <source>
        <dbReference type="EMBL" id="CAB4163128.1"/>
    </source>
</evidence>
<name>A0A6J5P1B7_9CAUD</name>
<sequence>MATSGIDPAFGQAISALASGVSGLPETYAAGQKHLLAQQIAAFNQADKDRNFGIKKPLTEAQTRFHNAKATSIESENTARALFPELSQSFLIPVKGLNGEPDRMAFNDDPRVMARVVSNLTAQGRNPEQVINAYRSGLAGHLAAASKPGTSMPSPDAQIAASRIGKDFGATASSIFSVGDRNAVKATAEKEAMARVTAQQAAAWDRANLAATTSTANNVRGITATNSRAAASIQARNEAALARLNKPGAGGAGKITVDIVNKVEGKDLGGYDGFANIDVNEIVPKSSEKETLEAYTARTGPIKQAYADAFYANYRTSNDAAAARAAGRAAAKAHIAAPAASGPAAAASGVVAPGATTAAAPAAAVTAAAAPAPTDPAYASSRFSNPSQNIIDATDDQIAASLNLSRDELRALATEQGISTVDYHKAVTTPAQEGPVEPVAAEPADLLDPSVAGNAFYHDSGRTPDTIPNLGESTIPSADRLVNATNTRPGQVLEAGRQPASPLDKFLPPAAPEDSTVLSYDEAVAYNQAERPVEYTATGVRGRSNLTPEQQAIYDAKAAETAAGLAKPFDKTVPKSFPVPQEQVPPASPEEMARLAAEEANPAAAVSGGKKGKGKGKGKKGKAPAPTEPSVAPAAVAASPVAEAATKEQNLLNETNFLTGTNRGNPHPYNLYSRPDPGTSTMPTIEFTGNTYATAMDYKLADNSDAVFLKAIKEKQRSTSEGLFSTAIPKEYLIGSTQPKPSDYLYKPDAVEQVMVNSGVDRKSAFGKRIEELQREKYSLMNSVASQSGPAMAANGLSNGLQERVMNVNRKIDEMMNNPYAKISPSAALLVQDFINAPGLVVNSLSDIPNPENAKYVLKQSEVVHLLKTFTNVAIKPDGSYSVQYPIDGNAESNPTLSRVYSTAGEAVTGGRYVDGDRMFAAFDKAHKEVKDLFIREGRLGMKPGDSLARTLVNLTISSNKEIAASGKVGLLDPMAKPTNMFQGALQQAVK</sequence>